<organism evidence="1 2">
    <name type="scientific">Alteribacillus persepolensis</name>
    <dbReference type="NCBI Taxonomy" id="568899"/>
    <lineage>
        <taxon>Bacteria</taxon>
        <taxon>Bacillati</taxon>
        <taxon>Bacillota</taxon>
        <taxon>Bacilli</taxon>
        <taxon>Bacillales</taxon>
        <taxon>Bacillaceae</taxon>
        <taxon>Alteribacillus</taxon>
    </lineage>
</organism>
<dbReference type="OrthoDB" id="2882430at2"/>
<dbReference type="RefSeq" id="WP_091273733.1">
    <property type="nucleotide sequence ID" value="NZ_FNDK01000012.1"/>
</dbReference>
<dbReference type="Proteomes" id="UP000199163">
    <property type="component" value="Unassembled WGS sequence"/>
</dbReference>
<sequence>MAVTIRRKKDIEEMLADFENMAKYDEQGQKHYFVFRDRQRGGWWTLMKTNNRWSVHGKGDNYCDIAETVLNKEEVLRFIWKNRSAVNQKRKSLFKEGVR</sequence>
<dbReference type="EMBL" id="FNDK01000012">
    <property type="protein sequence ID" value="SDH81316.1"/>
    <property type="molecule type" value="Genomic_DNA"/>
</dbReference>
<accession>A0A1G8FGX9</accession>
<evidence type="ECO:0000313" key="2">
    <source>
        <dbReference type="Proteomes" id="UP000199163"/>
    </source>
</evidence>
<keyword evidence="2" id="KW-1185">Reference proteome</keyword>
<dbReference type="AlphaFoldDB" id="A0A1G8FGX9"/>
<name>A0A1G8FGX9_9BACI</name>
<reference evidence="1 2" key="1">
    <citation type="submission" date="2016-10" db="EMBL/GenBank/DDBJ databases">
        <authorList>
            <person name="de Groot N.N."/>
        </authorList>
    </citation>
    <scope>NUCLEOTIDE SEQUENCE [LARGE SCALE GENOMIC DNA]</scope>
    <source>
        <strain evidence="1 2">DSM 21632</strain>
    </source>
</reference>
<proteinExistence type="predicted"/>
<evidence type="ECO:0000313" key="1">
    <source>
        <dbReference type="EMBL" id="SDH81316.1"/>
    </source>
</evidence>
<protein>
    <submittedName>
        <fullName evidence="1">Uncharacterized protein</fullName>
    </submittedName>
</protein>
<gene>
    <name evidence="1" type="ORF">SAMN05192534_11230</name>
</gene>